<dbReference type="EMBL" id="CAJVPI010000434">
    <property type="protein sequence ID" value="CAG8534614.1"/>
    <property type="molecule type" value="Genomic_DNA"/>
</dbReference>
<keyword evidence="2" id="KW-1185">Reference proteome</keyword>
<comment type="caution">
    <text evidence="1">The sequence shown here is derived from an EMBL/GenBank/DDBJ whole genome shotgun (WGS) entry which is preliminary data.</text>
</comment>
<evidence type="ECO:0000313" key="1">
    <source>
        <dbReference type="EMBL" id="CAG8534614.1"/>
    </source>
</evidence>
<proteinExistence type="predicted"/>
<organism evidence="1 2">
    <name type="scientific">Paraglomus brasilianum</name>
    <dbReference type="NCBI Taxonomy" id="144538"/>
    <lineage>
        <taxon>Eukaryota</taxon>
        <taxon>Fungi</taxon>
        <taxon>Fungi incertae sedis</taxon>
        <taxon>Mucoromycota</taxon>
        <taxon>Glomeromycotina</taxon>
        <taxon>Glomeromycetes</taxon>
        <taxon>Paraglomerales</taxon>
        <taxon>Paraglomeraceae</taxon>
        <taxon>Paraglomus</taxon>
    </lineage>
</organism>
<sequence>MVTTRSGKETGENKEFRDVGKQSLVDCNLEQLGSFQGPPNFVAEVENVNGGSGTKFTNLDKKFKDIYFAQKHIRPTHYSLPRSHQSPDWHSAKNSAGIMVAQDIELTPPFYQKLTFDDGNLCANVYG</sequence>
<gene>
    <name evidence="1" type="ORF">PBRASI_LOCUS4280</name>
</gene>
<dbReference type="Proteomes" id="UP000789739">
    <property type="component" value="Unassembled WGS sequence"/>
</dbReference>
<protein>
    <submittedName>
        <fullName evidence="1">11434_t:CDS:1</fullName>
    </submittedName>
</protein>
<reference evidence="1" key="1">
    <citation type="submission" date="2021-06" db="EMBL/GenBank/DDBJ databases">
        <authorList>
            <person name="Kallberg Y."/>
            <person name="Tangrot J."/>
            <person name="Rosling A."/>
        </authorList>
    </citation>
    <scope>NUCLEOTIDE SEQUENCE</scope>
    <source>
        <strain evidence="1">BR232B</strain>
    </source>
</reference>
<dbReference type="AlphaFoldDB" id="A0A9N9FHK6"/>
<name>A0A9N9FHK6_9GLOM</name>
<accession>A0A9N9FHK6</accession>
<evidence type="ECO:0000313" key="2">
    <source>
        <dbReference type="Proteomes" id="UP000789739"/>
    </source>
</evidence>